<sequence length="110" mass="12204">MYCCQLTPTYVCFITDGPKYVLSRIGDSYVSNLQWKPHKCSLSALYTCQYSGYSTQFPRCTGCIIKTFNNRKIQLISICYISPAGSTFSQRNGDRNAAIVTMGALLSSGD</sequence>
<protein>
    <submittedName>
        <fullName evidence="1">Uncharacterized protein</fullName>
    </submittedName>
</protein>
<dbReference type="Proteomes" id="UP000242188">
    <property type="component" value="Unassembled WGS sequence"/>
</dbReference>
<dbReference type="AlphaFoldDB" id="A0A210QKF6"/>
<gene>
    <name evidence="1" type="ORF">KP79_PYT05052</name>
</gene>
<evidence type="ECO:0000313" key="1">
    <source>
        <dbReference type="EMBL" id="OWF49235.1"/>
    </source>
</evidence>
<accession>A0A210QKF6</accession>
<comment type="caution">
    <text evidence="1">The sequence shown here is derived from an EMBL/GenBank/DDBJ whole genome shotgun (WGS) entry which is preliminary data.</text>
</comment>
<keyword evidence="2" id="KW-1185">Reference proteome</keyword>
<proteinExistence type="predicted"/>
<dbReference type="EMBL" id="NEDP02003190">
    <property type="protein sequence ID" value="OWF49235.1"/>
    <property type="molecule type" value="Genomic_DNA"/>
</dbReference>
<organism evidence="1 2">
    <name type="scientific">Mizuhopecten yessoensis</name>
    <name type="common">Japanese scallop</name>
    <name type="synonym">Patinopecten yessoensis</name>
    <dbReference type="NCBI Taxonomy" id="6573"/>
    <lineage>
        <taxon>Eukaryota</taxon>
        <taxon>Metazoa</taxon>
        <taxon>Spiralia</taxon>
        <taxon>Lophotrochozoa</taxon>
        <taxon>Mollusca</taxon>
        <taxon>Bivalvia</taxon>
        <taxon>Autobranchia</taxon>
        <taxon>Pteriomorphia</taxon>
        <taxon>Pectinida</taxon>
        <taxon>Pectinoidea</taxon>
        <taxon>Pectinidae</taxon>
        <taxon>Mizuhopecten</taxon>
    </lineage>
</organism>
<name>A0A210QKF6_MIZYE</name>
<reference evidence="1 2" key="1">
    <citation type="journal article" date="2017" name="Nat. Ecol. Evol.">
        <title>Scallop genome provides insights into evolution of bilaterian karyotype and development.</title>
        <authorList>
            <person name="Wang S."/>
            <person name="Zhang J."/>
            <person name="Jiao W."/>
            <person name="Li J."/>
            <person name="Xun X."/>
            <person name="Sun Y."/>
            <person name="Guo X."/>
            <person name="Huan P."/>
            <person name="Dong B."/>
            <person name="Zhang L."/>
            <person name="Hu X."/>
            <person name="Sun X."/>
            <person name="Wang J."/>
            <person name="Zhao C."/>
            <person name="Wang Y."/>
            <person name="Wang D."/>
            <person name="Huang X."/>
            <person name="Wang R."/>
            <person name="Lv J."/>
            <person name="Li Y."/>
            <person name="Zhang Z."/>
            <person name="Liu B."/>
            <person name="Lu W."/>
            <person name="Hui Y."/>
            <person name="Liang J."/>
            <person name="Zhou Z."/>
            <person name="Hou R."/>
            <person name="Li X."/>
            <person name="Liu Y."/>
            <person name="Li H."/>
            <person name="Ning X."/>
            <person name="Lin Y."/>
            <person name="Zhao L."/>
            <person name="Xing Q."/>
            <person name="Dou J."/>
            <person name="Li Y."/>
            <person name="Mao J."/>
            <person name="Guo H."/>
            <person name="Dou H."/>
            <person name="Li T."/>
            <person name="Mu C."/>
            <person name="Jiang W."/>
            <person name="Fu Q."/>
            <person name="Fu X."/>
            <person name="Miao Y."/>
            <person name="Liu J."/>
            <person name="Yu Q."/>
            <person name="Li R."/>
            <person name="Liao H."/>
            <person name="Li X."/>
            <person name="Kong Y."/>
            <person name="Jiang Z."/>
            <person name="Chourrout D."/>
            <person name="Li R."/>
            <person name="Bao Z."/>
        </authorList>
    </citation>
    <scope>NUCLEOTIDE SEQUENCE [LARGE SCALE GENOMIC DNA]</scope>
    <source>
        <strain evidence="1 2">PY_sf001</strain>
    </source>
</reference>
<evidence type="ECO:0000313" key="2">
    <source>
        <dbReference type="Proteomes" id="UP000242188"/>
    </source>
</evidence>